<dbReference type="InterPro" id="IPR023346">
    <property type="entry name" value="Lysozyme-like_dom_sf"/>
</dbReference>
<sequence>MNDNDMDFADAIDAPVNTDNSPSSEIGNQGESAPAVADTQPTPMPAEMDQQTDQEASVEPATPAPCVGTLDLIINDPHGDPISGLRFQVIIKKVVVFVGKTDAKGRIKTIENLKLGSVFEIHVQNDIGNYKLAAIGKIESEDNYACLTSPKTRFEFTTYAHNGESGSAAEHKKKVIKSHNQQPADTPSITGNSDTKPTIQQSRNDDGHPVAAVIDGAANWYNMHNDKAAHPAQDALTKLNTLVAFMEHQATLDYRVLAPITSDEIIVKMRKKTFVEPVGKKPQQFTKWCAKYVKVGLWYAGYGPATQSIGSGVQLARQMGPELIKAGFKEVALPKVKIHAGQQIIEQPDITFVLPGDVIVYKKTAAPNEAGHIDVRTYHGFISDFVWPARNGFPDVQKYTVIGVYRKYSDTLAEARVKAFLRIIREHEAKGFADPYKALKWENNQHICFSDMSMHPSNRVENKPAGAYQIKWGTFTQAKDETGWSGYFTPIDQDRAAIYLLQSKSSSTSYPRRTALGYIMEGKPEQAINETKLWNLFAFLPGGGKQQQITMDALKQTFDLYTKEYA</sequence>
<proteinExistence type="predicted"/>
<dbReference type="RefSeq" id="WP_162085383.1">
    <property type="nucleotide sequence ID" value="NZ_AP021881.1"/>
</dbReference>
<dbReference type="KEGG" id="sniv:SFSGTM_23420"/>
<evidence type="ECO:0000313" key="2">
    <source>
        <dbReference type="EMBL" id="BBP01634.1"/>
    </source>
</evidence>
<evidence type="ECO:0000256" key="1">
    <source>
        <dbReference type="SAM" id="MobiDB-lite"/>
    </source>
</evidence>
<feature type="compositionally biased region" description="Polar residues" evidence="1">
    <location>
        <begin position="17"/>
        <end position="31"/>
    </location>
</feature>
<dbReference type="Gene3D" id="3.90.1720.10">
    <property type="entry name" value="endopeptidase domain like (from Nostoc punctiforme)"/>
    <property type="match status" value="1"/>
</dbReference>
<keyword evidence="3" id="KW-1185">Reference proteome</keyword>
<dbReference type="EMBL" id="AP021881">
    <property type="protein sequence ID" value="BBP01634.1"/>
    <property type="molecule type" value="Genomic_DNA"/>
</dbReference>
<feature type="compositionally biased region" description="Polar residues" evidence="1">
    <location>
        <begin position="178"/>
        <end position="202"/>
    </location>
</feature>
<feature type="region of interest" description="Disordered" evidence="1">
    <location>
        <begin position="167"/>
        <end position="208"/>
    </location>
</feature>
<dbReference type="Proteomes" id="UP000463939">
    <property type="component" value="Chromosome"/>
</dbReference>
<dbReference type="AlphaFoldDB" id="A0A809RLF6"/>
<dbReference type="Gene3D" id="1.10.530.10">
    <property type="match status" value="1"/>
</dbReference>
<reference evidence="3" key="1">
    <citation type="submission" date="2019-11" db="EMBL/GenBank/DDBJ databases">
        <title>Isolation and characterization of a novel species in the genus Sulfuriferula.</title>
        <authorList>
            <person name="Mochizuki J."/>
            <person name="Kojima H."/>
            <person name="Fukui M."/>
        </authorList>
    </citation>
    <scope>NUCLEOTIDE SEQUENCE [LARGE SCALE GENOMIC DNA]</scope>
    <source>
        <strain evidence="3">SGTM</strain>
    </source>
</reference>
<gene>
    <name evidence="2" type="ORF">SFSGTM_23420</name>
</gene>
<evidence type="ECO:0000313" key="3">
    <source>
        <dbReference type="Proteomes" id="UP000463939"/>
    </source>
</evidence>
<protein>
    <submittedName>
        <fullName evidence="2">Uncharacterized protein</fullName>
    </submittedName>
</protein>
<accession>A0A809RLF6</accession>
<dbReference type="SUPFAM" id="SSF53955">
    <property type="entry name" value="Lysozyme-like"/>
    <property type="match status" value="1"/>
</dbReference>
<name>A0A809RLF6_9PROT</name>
<organism evidence="2 3">
    <name type="scientific">Sulfuriferula nivalis</name>
    <dbReference type="NCBI Taxonomy" id="2675298"/>
    <lineage>
        <taxon>Bacteria</taxon>
        <taxon>Pseudomonadati</taxon>
        <taxon>Pseudomonadota</taxon>
        <taxon>Betaproteobacteria</taxon>
        <taxon>Nitrosomonadales</taxon>
        <taxon>Sulfuricellaceae</taxon>
        <taxon>Sulfuriferula</taxon>
    </lineage>
</organism>
<feature type="compositionally biased region" description="Acidic residues" evidence="1">
    <location>
        <begin position="1"/>
        <end position="10"/>
    </location>
</feature>
<feature type="region of interest" description="Disordered" evidence="1">
    <location>
        <begin position="1"/>
        <end position="61"/>
    </location>
</feature>